<dbReference type="InterPro" id="IPR039633">
    <property type="entry name" value="PAP"/>
</dbReference>
<comment type="subcellular location">
    <subcellularLocation>
        <location evidence="1">Plastid</location>
    </subcellularLocation>
</comment>
<evidence type="ECO:0000256" key="3">
    <source>
        <dbReference type="SAM" id="SignalP"/>
    </source>
</evidence>
<dbReference type="Pfam" id="PF04755">
    <property type="entry name" value="PAP_fibrillin"/>
    <property type="match status" value="1"/>
</dbReference>
<dbReference type="Proteomes" id="UP001363151">
    <property type="component" value="Unassembled WGS sequence"/>
</dbReference>
<name>A0ABR1GAW5_AURAN</name>
<keyword evidence="2" id="KW-0934">Plastid</keyword>
<evidence type="ECO:0000259" key="4">
    <source>
        <dbReference type="Pfam" id="PF04755"/>
    </source>
</evidence>
<accession>A0ABR1GAW5</accession>
<organism evidence="5 6">
    <name type="scientific">Aureococcus anophagefferens</name>
    <name type="common">Harmful bloom alga</name>
    <dbReference type="NCBI Taxonomy" id="44056"/>
    <lineage>
        <taxon>Eukaryota</taxon>
        <taxon>Sar</taxon>
        <taxon>Stramenopiles</taxon>
        <taxon>Ochrophyta</taxon>
        <taxon>Pelagophyceae</taxon>
        <taxon>Pelagomonadales</taxon>
        <taxon>Pelagomonadaceae</taxon>
        <taxon>Aureococcus</taxon>
    </lineage>
</organism>
<feature type="signal peptide" evidence="3">
    <location>
        <begin position="1"/>
        <end position="22"/>
    </location>
</feature>
<gene>
    <name evidence="5" type="ORF">SO694_00001135</name>
</gene>
<evidence type="ECO:0000313" key="5">
    <source>
        <dbReference type="EMBL" id="KAK7253250.1"/>
    </source>
</evidence>
<comment type="caution">
    <text evidence="5">The sequence shown here is derived from an EMBL/GenBank/DDBJ whole genome shotgun (WGS) entry which is preliminary data.</text>
</comment>
<protein>
    <submittedName>
        <fullName evidence="5">Plastid-lipid associated protein / fibrillin family protein</fullName>
    </submittedName>
</protein>
<evidence type="ECO:0000256" key="2">
    <source>
        <dbReference type="ARBA" id="ARBA00022640"/>
    </source>
</evidence>
<proteinExistence type="predicted"/>
<keyword evidence="6" id="KW-1185">Reference proteome</keyword>
<dbReference type="EMBL" id="JBBJCI010000035">
    <property type="protein sequence ID" value="KAK7253250.1"/>
    <property type="molecule type" value="Genomic_DNA"/>
</dbReference>
<dbReference type="PANTHER" id="PTHR31906">
    <property type="entry name" value="PLASTID-LIPID-ASSOCIATED PROTEIN 4, CHLOROPLASTIC-RELATED"/>
    <property type="match status" value="1"/>
</dbReference>
<sequence length="236" mass="25377">MSTLNRARAMVAALCLACGTTAFVGPHNKQPLRAPPRRAAATAEVDALKQDLLTSIGRRAGEAEILRRAARVEETDVRTGDVSGRWALVYSTQTASPRPGSALLSDLPQEISNRIYGLLFKVAPFLAGGDSRDRDGPLKVANEQVVDVAARVVDNRVRITALGRTLKLRVFGSAEATDDADRLAITFEGFDVNDVVTLPLPRPRGEIVTTYVDGDLRLSRGSRGGLFVLKRMPAGS</sequence>
<feature type="chain" id="PRO_5045633285" evidence="3">
    <location>
        <begin position="23"/>
        <end position="236"/>
    </location>
</feature>
<dbReference type="InterPro" id="IPR006843">
    <property type="entry name" value="PAP/fibrillin_dom"/>
</dbReference>
<keyword evidence="3" id="KW-0732">Signal</keyword>
<reference evidence="5 6" key="1">
    <citation type="submission" date="2024-03" db="EMBL/GenBank/DDBJ databases">
        <title>Aureococcus anophagefferens CCMP1851 and Kratosvirus quantuckense: Draft genome of a second virus-susceptible host strain in the model system.</title>
        <authorList>
            <person name="Chase E."/>
            <person name="Truchon A.R."/>
            <person name="Schepens W."/>
            <person name="Wilhelm S.W."/>
        </authorList>
    </citation>
    <scope>NUCLEOTIDE SEQUENCE [LARGE SCALE GENOMIC DNA]</scope>
    <source>
        <strain evidence="5 6">CCMP1851</strain>
    </source>
</reference>
<evidence type="ECO:0000313" key="6">
    <source>
        <dbReference type="Proteomes" id="UP001363151"/>
    </source>
</evidence>
<feature type="domain" description="Plastid lipid-associated protein/fibrillin conserved" evidence="4">
    <location>
        <begin position="82"/>
        <end position="230"/>
    </location>
</feature>
<evidence type="ECO:0000256" key="1">
    <source>
        <dbReference type="ARBA" id="ARBA00004474"/>
    </source>
</evidence>